<evidence type="ECO:0008006" key="3">
    <source>
        <dbReference type="Google" id="ProtNLM"/>
    </source>
</evidence>
<comment type="caution">
    <text evidence="1">The sequence shown here is derived from an EMBL/GenBank/DDBJ whole genome shotgun (WGS) entry which is preliminary data.</text>
</comment>
<organism evidence="1 2">
    <name type="scientific">Saccharothrix ecbatanensis</name>
    <dbReference type="NCBI Taxonomy" id="1105145"/>
    <lineage>
        <taxon>Bacteria</taxon>
        <taxon>Bacillati</taxon>
        <taxon>Actinomycetota</taxon>
        <taxon>Actinomycetes</taxon>
        <taxon>Pseudonocardiales</taxon>
        <taxon>Pseudonocardiaceae</taxon>
        <taxon>Saccharothrix</taxon>
    </lineage>
</organism>
<sequence>MDDMFHFFAGRDQVTVRIPLVQPAAFPRHDLTQWPSDAGKPIVVPRQALLDAAGRMDGIVPRKWKQTLEEAQFLVPGNDRTSVTSFTIDRIFHMLGIVGVGKSTLRDTLTYYLVTEKQMRVTIVVGDVAEVLSLVEMFTKLGCAAAPVLGVTSREQHTQRLHRRIAGKDERNALAHDDPAFIHLSTSCALNALVHEDDAPISYNDAPCDFLRRQRKRKPKNSDRQLPDYTRLSYSCPFWGKCPRHHPARALVDADIWVTTPAGLVDGSVPRSQNAERIRYLELAARRSHLVIVDEADRVQMQLDQMFAPAVTLAGEASVSWLDQLSTHKIQELVAGRRIQLSNRDVENWTSALSTASMVTDRIYALLVSSWDLRKWVAWSYFNAWQLGSRFVSLLFADREEVLEKQAGKGKRKKERRPAPDEETALKMEAAKVRLNKIFDEFRKDPHGQRADMCDEAVALVELANGLIHTKRSRRTRSRVQEVLAILLGESAQLCWPEHEHEWAQVADKLELTIFLCALEPALALLTGMWPLVQAALNLKFNDLHRRPLDYGPLVPEAPMGNVLGFEFSTHGHDTGGVRSGELRLFRCSGVGRDLLSRIPDIPRPDGHPGSHVLLMSGSSWAGESTRYHILEPVDLVLEPSAEKMKRITDESALRLEFARHLGVPLTLSGADPDDRPEILQKMVAFFAERDDEPNSRFEYELVSLPPNRRHLLVLTGSYDEAKIVADAIAQAMHRDRVVRLMPDDEPDREDEDENAAPTLRRGDVSTLAGLPAAILVAPLLAVERGHNILDLDKEEAAIGTVYFLARPNPRPDDLRLAIQAINDWIMRSMADGSFSQRVRDAESIGAAGRELRHLARKEWYRVMGRSLAWSRLGDDRVSVTWDLLVLMWQVIGRLVRGGVEARVVLVDAAFAPGTAKALEQQKIPGQKVLVTDHDDVQTSLLLSIREVLGDYLTTGRAGEHSARECAIVTSLYAPLWHAIDRCVRTPTNGDSL</sequence>
<dbReference type="Proteomes" id="UP000552097">
    <property type="component" value="Unassembled WGS sequence"/>
</dbReference>
<protein>
    <recommendedName>
        <fullName evidence="3">Signal recognition particle</fullName>
    </recommendedName>
</protein>
<dbReference type="AlphaFoldDB" id="A0A7W9HVC6"/>
<dbReference type="EMBL" id="JACHMO010000001">
    <property type="protein sequence ID" value="MBB5808970.1"/>
    <property type="molecule type" value="Genomic_DNA"/>
</dbReference>
<keyword evidence="2" id="KW-1185">Reference proteome</keyword>
<name>A0A7W9HVC6_9PSEU</name>
<reference evidence="1 2" key="1">
    <citation type="submission" date="2020-08" db="EMBL/GenBank/DDBJ databases">
        <title>Sequencing the genomes of 1000 actinobacteria strains.</title>
        <authorList>
            <person name="Klenk H.-P."/>
        </authorList>
    </citation>
    <scope>NUCLEOTIDE SEQUENCE [LARGE SCALE GENOMIC DNA]</scope>
    <source>
        <strain evidence="1 2">DSM 45486</strain>
    </source>
</reference>
<proteinExistence type="predicted"/>
<evidence type="ECO:0000313" key="1">
    <source>
        <dbReference type="EMBL" id="MBB5808970.1"/>
    </source>
</evidence>
<gene>
    <name evidence="1" type="ORF">F4560_008738</name>
</gene>
<accession>A0A7W9HVC6</accession>
<evidence type="ECO:0000313" key="2">
    <source>
        <dbReference type="Proteomes" id="UP000552097"/>
    </source>
</evidence>